<protein>
    <submittedName>
        <fullName evidence="1">Uncharacterized protein</fullName>
    </submittedName>
</protein>
<dbReference type="Proteomes" id="UP000007993">
    <property type="component" value="Unassembled WGS sequence"/>
</dbReference>
<proteinExistence type="predicted"/>
<dbReference type="EMBL" id="AMCW01000073">
    <property type="protein sequence ID" value="EKK02019.1"/>
    <property type="molecule type" value="Genomic_DNA"/>
</dbReference>
<comment type="caution">
    <text evidence="1">The sequence shown here is derived from an EMBL/GenBank/DDBJ whole genome shotgun (WGS) entry which is preliminary data.</text>
</comment>
<evidence type="ECO:0000313" key="1">
    <source>
        <dbReference type="EMBL" id="EKK02019.1"/>
    </source>
</evidence>
<organism evidence="1 2">
    <name type="scientific">Rhodopirellula baltica SH28</name>
    <dbReference type="NCBI Taxonomy" id="993517"/>
    <lineage>
        <taxon>Bacteria</taxon>
        <taxon>Pseudomonadati</taxon>
        <taxon>Planctomycetota</taxon>
        <taxon>Planctomycetia</taxon>
        <taxon>Pirellulales</taxon>
        <taxon>Pirellulaceae</taxon>
        <taxon>Rhodopirellula</taxon>
    </lineage>
</organism>
<dbReference type="AlphaFoldDB" id="K5DGR4"/>
<accession>K5DGR4</accession>
<dbReference type="PATRIC" id="fig|993517.3.peg.2878"/>
<evidence type="ECO:0000313" key="2">
    <source>
        <dbReference type="Proteomes" id="UP000007993"/>
    </source>
</evidence>
<name>K5DGR4_RHOBT</name>
<gene>
    <name evidence="1" type="ORF">RBSH_02668</name>
</gene>
<reference evidence="1 2" key="1">
    <citation type="journal article" date="2013" name="Mar. Genomics">
        <title>Expression of sulfatases in Rhodopirellula baltica and the diversity of sulfatases in the genus Rhodopirellula.</title>
        <authorList>
            <person name="Wegner C.E."/>
            <person name="Richter-Heitmann T."/>
            <person name="Klindworth A."/>
            <person name="Klockow C."/>
            <person name="Richter M."/>
            <person name="Achstetter T."/>
            <person name="Glockner F.O."/>
            <person name="Harder J."/>
        </authorList>
    </citation>
    <scope>NUCLEOTIDE SEQUENCE [LARGE SCALE GENOMIC DNA]</scope>
    <source>
        <strain evidence="1 2">SH28</strain>
    </source>
</reference>
<sequence length="61" mass="6698">MKGSTARLDHVIIIAHQPIILIDFANCRCRNCVASLRKSDLGVSPSFRGQSRLALLDCDSN</sequence>